<proteinExistence type="predicted"/>
<keyword evidence="3 5" id="KW-1133">Transmembrane helix</keyword>
<dbReference type="GO" id="GO:0016020">
    <property type="term" value="C:membrane"/>
    <property type="evidence" value="ECO:0007669"/>
    <property type="project" value="UniProtKB-SubCell"/>
</dbReference>
<reference evidence="6 7" key="1">
    <citation type="journal article" date="2003" name="J. Bacteriol.">
        <title>Complete genome sequence of the ammonia-oxidizing bacterium and obligate chemolithoautotroph Nitrosomonas europaea.</title>
        <authorList>
            <person name="Chain P."/>
            <person name="Lamerdin J."/>
            <person name="Larimer F."/>
            <person name="Regala W."/>
            <person name="Land M."/>
            <person name="Hauser L."/>
            <person name="Hooper A."/>
            <person name="Klotz M."/>
            <person name="Norton J."/>
            <person name="Sayavedra-Soto L."/>
            <person name="Arciero D."/>
            <person name="Hommes N."/>
            <person name="Whittaker M."/>
            <person name="Arp D."/>
        </authorList>
    </citation>
    <scope>NUCLEOTIDE SEQUENCE [LARGE SCALE GENOMIC DNA]</scope>
    <source>
        <strain evidence="7">ATCC 19718 / CIP 103999 / KCTC 2705 / NBRC 14298</strain>
    </source>
</reference>
<sequence>MTVFDYIVIGIISFSALLSITRGLVHEIVSLLAWIIAFFAASRYSINVAPLLAGMVENESIRMLVAFSATFFIVLLITMLASKLLSALVRGVGLGLIDRMLGALFGMIRGLVIVLFLITAAGFTPLPQQPFWKQAVLSEPLEVMTADIIPWLPQDFRNLIGFDRNS</sequence>
<dbReference type="GeneID" id="87103893"/>
<dbReference type="AlphaFoldDB" id="Q82WH7"/>
<dbReference type="KEGG" id="neu:NE0698"/>
<dbReference type="InterPro" id="IPR052719">
    <property type="entry name" value="CvpA-like"/>
</dbReference>
<name>Q82WH7_NITEU</name>
<dbReference type="HOGENOM" id="CLU_092720_2_3_4"/>
<keyword evidence="2 5" id="KW-0812">Transmembrane</keyword>
<evidence type="ECO:0000256" key="3">
    <source>
        <dbReference type="ARBA" id="ARBA00022989"/>
    </source>
</evidence>
<accession>Q82WH7</accession>
<evidence type="ECO:0000256" key="1">
    <source>
        <dbReference type="ARBA" id="ARBA00004141"/>
    </source>
</evidence>
<dbReference type="Pfam" id="PF02674">
    <property type="entry name" value="Colicin_V"/>
    <property type="match status" value="1"/>
</dbReference>
<keyword evidence="4 5" id="KW-0472">Membrane</keyword>
<evidence type="ECO:0000256" key="5">
    <source>
        <dbReference type="SAM" id="Phobius"/>
    </source>
</evidence>
<dbReference type="OrthoDB" id="9810601at2"/>
<evidence type="ECO:0000256" key="2">
    <source>
        <dbReference type="ARBA" id="ARBA00022692"/>
    </source>
</evidence>
<dbReference type="RefSeq" id="WP_011111319.1">
    <property type="nucleotide sequence ID" value="NC_004757.1"/>
</dbReference>
<evidence type="ECO:0000256" key="4">
    <source>
        <dbReference type="ARBA" id="ARBA00023136"/>
    </source>
</evidence>
<dbReference type="PhylomeDB" id="Q82WH7"/>
<protein>
    <submittedName>
        <fullName evidence="6">Colicin V production protein</fullName>
    </submittedName>
</protein>
<comment type="subcellular location">
    <subcellularLocation>
        <location evidence="1">Membrane</location>
        <topology evidence="1">Multi-pass membrane protein</topology>
    </subcellularLocation>
</comment>
<dbReference type="EMBL" id="AL954747">
    <property type="protein sequence ID" value="CAD84609.1"/>
    <property type="molecule type" value="Genomic_DNA"/>
</dbReference>
<gene>
    <name evidence="6" type="primary">cvpA</name>
    <name evidence="6" type="ordered locus">NE0698</name>
</gene>
<dbReference type="PANTHER" id="PTHR36926:SF1">
    <property type="entry name" value="COLICIN V PRODUCTION PROTEIN"/>
    <property type="match status" value="1"/>
</dbReference>
<dbReference type="InterPro" id="IPR003825">
    <property type="entry name" value="Colicin-V_CvpA"/>
</dbReference>
<dbReference type="Proteomes" id="UP000001416">
    <property type="component" value="Chromosome"/>
</dbReference>
<keyword evidence="7" id="KW-1185">Reference proteome</keyword>
<feature type="transmembrane region" description="Helical" evidence="5">
    <location>
        <begin position="32"/>
        <end position="53"/>
    </location>
</feature>
<evidence type="ECO:0000313" key="6">
    <source>
        <dbReference type="EMBL" id="CAD84609.1"/>
    </source>
</evidence>
<feature type="transmembrane region" description="Helical" evidence="5">
    <location>
        <begin position="6"/>
        <end position="25"/>
    </location>
</feature>
<dbReference type="GO" id="GO:0009403">
    <property type="term" value="P:toxin biosynthetic process"/>
    <property type="evidence" value="ECO:0007669"/>
    <property type="project" value="InterPro"/>
</dbReference>
<dbReference type="STRING" id="228410.NE0698"/>
<feature type="transmembrane region" description="Helical" evidence="5">
    <location>
        <begin position="101"/>
        <end position="123"/>
    </location>
</feature>
<dbReference type="eggNOG" id="COG1286">
    <property type="taxonomic scope" value="Bacteria"/>
</dbReference>
<organism evidence="6 7">
    <name type="scientific">Nitrosomonas europaea (strain ATCC 19718 / CIP 103999 / KCTC 2705 / NBRC 14298)</name>
    <dbReference type="NCBI Taxonomy" id="228410"/>
    <lineage>
        <taxon>Bacteria</taxon>
        <taxon>Pseudomonadati</taxon>
        <taxon>Pseudomonadota</taxon>
        <taxon>Betaproteobacteria</taxon>
        <taxon>Nitrosomonadales</taxon>
        <taxon>Nitrosomonadaceae</taxon>
        <taxon>Nitrosomonas</taxon>
    </lineage>
</organism>
<evidence type="ECO:0000313" key="7">
    <source>
        <dbReference type="Proteomes" id="UP000001416"/>
    </source>
</evidence>
<dbReference type="PANTHER" id="PTHR36926">
    <property type="entry name" value="COLICIN V PRODUCTION PROTEIN"/>
    <property type="match status" value="1"/>
</dbReference>
<feature type="transmembrane region" description="Helical" evidence="5">
    <location>
        <begin position="65"/>
        <end position="89"/>
    </location>
</feature>